<evidence type="ECO:0000313" key="4">
    <source>
        <dbReference type="WBParaSite" id="Pan_g8542.t1"/>
    </source>
</evidence>
<feature type="chain" id="PRO_5029003296" evidence="2">
    <location>
        <begin position="19"/>
        <end position="146"/>
    </location>
</feature>
<dbReference type="Proteomes" id="UP000492821">
    <property type="component" value="Unassembled WGS sequence"/>
</dbReference>
<sequence>MNTFAGFVALALVAVVIARPQGGPGGFPPIPDEIKRVLPADTVAKLEAIHNDPALGFREKHTQIDKIMSALPADVLDKIPPPPGFAKLPASVQQQLKDINRSTTLNWEEKQAKTRQVIESLPEEQKRLFPPPPPPPPAHRGFRGFF</sequence>
<name>A0A7E4WAB6_PANRE</name>
<protein>
    <submittedName>
        <fullName evidence="4">SXP/RAL-2 family protein Ani s 5-like cation-binding domain-containing protein</fullName>
    </submittedName>
</protein>
<organism evidence="3 4">
    <name type="scientific">Panagrellus redivivus</name>
    <name type="common">Microworm</name>
    <dbReference type="NCBI Taxonomy" id="6233"/>
    <lineage>
        <taxon>Eukaryota</taxon>
        <taxon>Metazoa</taxon>
        <taxon>Ecdysozoa</taxon>
        <taxon>Nematoda</taxon>
        <taxon>Chromadorea</taxon>
        <taxon>Rhabditida</taxon>
        <taxon>Tylenchina</taxon>
        <taxon>Panagrolaimomorpha</taxon>
        <taxon>Panagrolaimoidea</taxon>
        <taxon>Panagrolaimidae</taxon>
        <taxon>Panagrellus</taxon>
    </lineage>
</organism>
<dbReference type="WBParaSite" id="Pan_g8542.t1">
    <property type="protein sequence ID" value="Pan_g8542.t1"/>
    <property type="gene ID" value="Pan_g8542"/>
</dbReference>
<evidence type="ECO:0000313" key="3">
    <source>
        <dbReference type="Proteomes" id="UP000492821"/>
    </source>
</evidence>
<proteinExistence type="predicted"/>
<keyword evidence="2" id="KW-0732">Signal</keyword>
<reference evidence="4" key="2">
    <citation type="submission" date="2020-10" db="UniProtKB">
        <authorList>
            <consortium name="WormBaseParasite"/>
        </authorList>
    </citation>
    <scope>IDENTIFICATION</scope>
</reference>
<feature type="signal peptide" evidence="2">
    <location>
        <begin position="1"/>
        <end position="18"/>
    </location>
</feature>
<reference evidence="3" key="1">
    <citation type="journal article" date="2013" name="Genetics">
        <title>The draft genome and transcriptome of Panagrellus redivivus are shaped by the harsh demands of a free-living lifestyle.</title>
        <authorList>
            <person name="Srinivasan J."/>
            <person name="Dillman A.R."/>
            <person name="Macchietto M.G."/>
            <person name="Heikkinen L."/>
            <person name="Lakso M."/>
            <person name="Fracchia K.M."/>
            <person name="Antoshechkin I."/>
            <person name="Mortazavi A."/>
            <person name="Wong G."/>
            <person name="Sternberg P.W."/>
        </authorList>
    </citation>
    <scope>NUCLEOTIDE SEQUENCE [LARGE SCALE GENOMIC DNA]</scope>
    <source>
        <strain evidence="3">MT8872</strain>
    </source>
</reference>
<evidence type="ECO:0000256" key="2">
    <source>
        <dbReference type="SAM" id="SignalP"/>
    </source>
</evidence>
<feature type="compositionally biased region" description="Pro residues" evidence="1">
    <location>
        <begin position="129"/>
        <end position="138"/>
    </location>
</feature>
<dbReference type="AlphaFoldDB" id="A0A7E4WAB6"/>
<feature type="region of interest" description="Disordered" evidence="1">
    <location>
        <begin position="123"/>
        <end position="146"/>
    </location>
</feature>
<accession>A0A7E4WAB6</accession>
<evidence type="ECO:0000256" key="1">
    <source>
        <dbReference type="SAM" id="MobiDB-lite"/>
    </source>
</evidence>
<keyword evidence="3" id="KW-1185">Reference proteome</keyword>